<dbReference type="Gene3D" id="3.90.550.10">
    <property type="entry name" value="Spore Coat Polysaccharide Biosynthesis Protein SpsA, Chain A"/>
    <property type="match status" value="1"/>
</dbReference>
<feature type="domain" description="Glycosyltransferase 2-like" evidence="1">
    <location>
        <begin position="9"/>
        <end position="111"/>
    </location>
</feature>
<organism evidence="2 3">
    <name type="scientific">Segatella buccae ATCC 33574</name>
    <dbReference type="NCBI Taxonomy" id="873513"/>
    <lineage>
        <taxon>Bacteria</taxon>
        <taxon>Pseudomonadati</taxon>
        <taxon>Bacteroidota</taxon>
        <taxon>Bacteroidia</taxon>
        <taxon>Bacteroidales</taxon>
        <taxon>Prevotellaceae</taxon>
        <taxon>Segatella</taxon>
    </lineage>
</organism>
<sequence>MMNSENLITVLMSSYNGERYIREQIDSILHQQEVNIKLFVRDDGSTDGTLQILKEYQEAGLLNFYTGKNLKPARSFMQLLKDAPQADYYAFSDQDDYWKPTKLNQAIKRLKLSTNTPALYFCQTQLADKDLKLLPSIEIHPLLTFGEALIYQFIGGCTIVINQLLRDIIIRYQPQYLPMHDVWLYDVAQAVGADIHFDAIPQILYRQHDKNVIGQGYNALTEWKRRLRRLTQCEHLRSRMAQEILRGYSENMTKENRIIAGKIAKQDRNIKERLSVAFDKHYMASDWRTYIRFQICNFLNLV</sequence>
<dbReference type="CDD" id="cd04196">
    <property type="entry name" value="GT_2_like_d"/>
    <property type="match status" value="1"/>
</dbReference>
<dbReference type="GO" id="GO:0016758">
    <property type="term" value="F:hexosyltransferase activity"/>
    <property type="evidence" value="ECO:0007669"/>
    <property type="project" value="UniProtKB-ARBA"/>
</dbReference>
<gene>
    <name evidence="2" type="ORF">HMPREF6485_1477</name>
</gene>
<accession>E6K7P5</accession>
<dbReference type="EMBL" id="AEPD01000028">
    <property type="protein sequence ID" value="EFU30198.1"/>
    <property type="molecule type" value="Genomic_DNA"/>
</dbReference>
<dbReference type="Pfam" id="PF00535">
    <property type="entry name" value="Glycos_transf_2"/>
    <property type="match status" value="1"/>
</dbReference>
<dbReference type="RefSeq" id="WP_004345546.1">
    <property type="nucleotide sequence ID" value="NZ_GL586311.1"/>
</dbReference>
<dbReference type="AlphaFoldDB" id="E6K7P5"/>
<dbReference type="SUPFAM" id="SSF53448">
    <property type="entry name" value="Nucleotide-diphospho-sugar transferases"/>
    <property type="match status" value="1"/>
</dbReference>
<name>E6K7P5_9BACT</name>
<keyword evidence="3" id="KW-1185">Reference proteome</keyword>
<keyword evidence="2" id="KW-0328">Glycosyltransferase</keyword>
<dbReference type="InterPro" id="IPR001173">
    <property type="entry name" value="Glyco_trans_2-like"/>
</dbReference>
<evidence type="ECO:0000313" key="3">
    <source>
        <dbReference type="Proteomes" id="UP000003112"/>
    </source>
</evidence>
<dbReference type="Proteomes" id="UP000003112">
    <property type="component" value="Unassembled WGS sequence"/>
</dbReference>
<keyword evidence="2" id="KW-0808">Transferase</keyword>
<dbReference type="GeneID" id="93536261"/>
<dbReference type="InterPro" id="IPR029044">
    <property type="entry name" value="Nucleotide-diphossugar_trans"/>
</dbReference>
<dbReference type="EC" id="2.4.-.-" evidence="2"/>
<reference evidence="2 3" key="1">
    <citation type="submission" date="2010-10" db="EMBL/GenBank/DDBJ databases">
        <authorList>
            <person name="Muzny D."/>
            <person name="Qin X."/>
            <person name="Deng J."/>
            <person name="Jiang H."/>
            <person name="Liu Y."/>
            <person name="Qu J."/>
            <person name="Song X.-Z."/>
            <person name="Zhang L."/>
            <person name="Thornton R."/>
            <person name="Coyle M."/>
            <person name="Francisco L."/>
            <person name="Jackson L."/>
            <person name="Javaid M."/>
            <person name="Korchina V."/>
            <person name="Kovar C."/>
            <person name="Mata R."/>
            <person name="Mathew T."/>
            <person name="Ngo R."/>
            <person name="Nguyen L."/>
            <person name="Nguyen N."/>
            <person name="Okwuonu G."/>
            <person name="Ongeri F."/>
            <person name="Pham C."/>
            <person name="Simmons D."/>
            <person name="Wilczek-Boney K."/>
            <person name="Hale W."/>
            <person name="Jakkamsetti A."/>
            <person name="Pham P."/>
            <person name="Ruth R."/>
            <person name="San Lucas F."/>
            <person name="Warren J."/>
            <person name="Zhang J."/>
            <person name="Zhao Z."/>
            <person name="Zhou C."/>
            <person name="Zhu D."/>
            <person name="Lee S."/>
            <person name="Bess C."/>
            <person name="Blankenburg K."/>
            <person name="Forbes L."/>
            <person name="Fu Q."/>
            <person name="Gubbala S."/>
            <person name="Hirani K."/>
            <person name="Jayaseelan J.C."/>
            <person name="Lara F."/>
            <person name="Munidasa M."/>
            <person name="Palculict T."/>
            <person name="Patil S."/>
            <person name="Pu L.-L."/>
            <person name="Saada N."/>
            <person name="Tang L."/>
            <person name="Weissenberger G."/>
            <person name="Zhu Y."/>
            <person name="Hemphill L."/>
            <person name="Shang Y."/>
            <person name="Youmans B."/>
            <person name="Ayvaz T."/>
            <person name="Ross M."/>
            <person name="Santibanez J."/>
            <person name="Aqrawi P."/>
            <person name="Gross S."/>
            <person name="Joshi V."/>
            <person name="Fowler G."/>
            <person name="Nazareth L."/>
            <person name="Reid J."/>
            <person name="Worley K."/>
            <person name="Petrosino J."/>
            <person name="Highlander S."/>
            <person name="Gibbs R."/>
        </authorList>
    </citation>
    <scope>NUCLEOTIDE SEQUENCE [LARGE SCALE GENOMIC DNA]</scope>
    <source>
        <strain evidence="2 3">ATCC 33574</strain>
    </source>
</reference>
<dbReference type="HOGENOM" id="CLU_025996_2_1_10"/>
<dbReference type="PANTHER" id="PTHR22916">
    <property type="entry name" value="GLYCOSYLTRANSFERASE"/>
    <property type="match status" value="1"/>
</dbReference>
<dbReference type="STRING" id="873513.HMPREF6485_1477"/>
<evidence type="ECO:0000313" key="2">
    <source>
        <dbReference type="EMBL" id="EFU30198.1"/>
    </source>
</evidence>
<evidence type="ECO:0000259" key="1">
    <source>
        <dbReference type="Pfam" id="PF00535"/>
    </source>
</evidence>
<dbReference type="eggNOG" id="COG0463">
    <property type="taxonomic scope" value="Bacteria"/>
</dbReference>
<protein>
    <submittedName>
        <fullName evidence="2">Glycosyltransferase, group 2 family protein</fullName>
        <ecNumber evidence="2">2.4.-.-</ecNumber>
    </submittedName>
</protein>
<comment type="caution">
    <text evidence="2">The sequence shown here is derived from an EMBL/GenBank/DDBJ whole genome shotgun (WGS) entry which is preliminary data.</text>
</comment>
<dbReference type="PANTHER" id="PTHR22916:SF3">
    <property type="entry name" value="UDP-GLCNAC:BETAGAL BETA-1,3-N-ACETYLGLUCOSAMINYLTRANSFERASE-LIKE PROTEIN 1"/>
    <property type="match status" value="1"/>
</dbReference>
<proteinExistence type="predicted"/>